<comment type="subcellular location">
    <subcellularLocation>
        <location evidence="1">Cell membrane</location>
        <topology evidence="1">Multi-pass membrane protein</topology>
    </subcellularLocation>
    <subcellularLocation>
        <location evidence="7">Membrane</location>
        <topology evidence="7">Multi-pass membrane protein</topology>
    </subcellularLocation>
</comment>
<keyword evidence="6 8" id="KW-0472">Membrane</keyword>
<dbReference type="RefSeq" id="WP_284392380.1">
    <property type="nucleotide sequence ID" value="NZ_BSNG01000001.1"/>
</dbReference>
<evidence type="ECO:0000259" key="9">
    <source>
        <dbReference type="Pfam" id="PF00361"/>
    </source>
</evidence>
<evidence type="ECO:0000256" key="5">
    <source>
        <dbReference type="ARBA" id="ARBA00022989"/>
    </source>
</evidence>
<evidence type="ECO:0000256" key="6">
    <source>
        <dbReference type="ARBA" id="ARBA00023136"/>
    </source>
</evidence>
<feature type="transmembrane region" description="Helical" evidence="8">
    <location>
        <begin position="448"/>
        <end position="466"/>
    </location>
</feature>
<feature type="transmembrane region" description="Helical" evidence="8">
    <location>
        <begin position="287"/>
        <end position="306"/>
    </location>
</feature>
<comment type="similarity">
    <text evidence="2">Belongs to the CPA3 antiporters (TC 2.A.63) subunit D family.</text>
</comment>
<evidence type="ECO:0000256" key="7">
    <source>
        <dbReference type="RuleBase" id="RU000320"/>
    </source>
</evidence>
<keyword evidence="5 8" id="KW-1133">Transmembrane helix</keyword>
<organism evidence="10 11">
    <name type="scientific">Devosia yakushimensis</name>
    <dbReference type="NCBI Taxonomy" id="470028"/>
    <lineage>
        <taxon>Bacteria</taxon>
        <taxon>Pseudomonadati</taxon>
        <taxon>Pseudomonadota</taxon>
        <taxon>Alphaproteobacteria</taxon>
        <taxon>Hyphomicrobiales</taxon>
        <taxon>Devosiaceae</taxon>
        <taxon>Devosia</taxon>
    </lineage>
</organism>
<feature type="transmembrane region" description="Helical" evidence="8">
    <location>
        <begin position="313"/>
        <end position="334"/>
    </location>
</feature>
<dbReference type="Proteomes" id="UP001161406">
    <property type="component" value="Unassembled WGS sequence"/>
</dbReference>
<dbReference type="InterPro" id="IPR001750">
    <property type="entry name" value="ND/Mrp_TM"/>
</dbReference>
<gene>
    <name evidence="10" type="primary">phaD</name>
    <name evidence="10" type="ORF">GCM10007913_30880</name>
</gene>
<feature type="transmembrane region" description="Helical" evidence="8">
    <location>
        <begin position="171"/>
        <end position="193"/>
    </location>
</feature>
<feature type="domain" description="NADH:quinone oxidoreductase/Mrp antiporter transmembrane" evidence="9">
    <location>
        <begin position="136"/>
        <end position="432"/>
    </location>
</feature>
<keyword evidence="4 7" id="KW-0812">Transmembrane</keyword>
<feature type="transmembrane region" description="Helical" evidence="8">
    <location>
        <begin position="6"/>
        <end position="26"/>
    </location>
</feature>
<reference evidence="10" key="1">
    <citation type="journal article" date="2014" name="Int. J. Syst. Evol. Microbiol.">
        <title>Complete genome of a new Firmicutes species belonging to the dominant human colonic microbiota ('Ruminococcus bicirculans') reveals two chromosomes and a selective capacity to utilize plant glucans.</title>
        <authorList>
            <consortium name="NISC Comparative Sequencing Program"/>
            <person name="Wegmann U."/>
            <person name="Louis P."/>
            <person name="Goesmann A."/>
            <person name="Henrissat B."/>
            <person name="Duncan S.H."/>
            <person name="Flint H.J."/>
        </authorList>
    </citation>
    <scope>NUCLEOTIDE SEQUENCE</scope>
    <source>
        <strain evidence="10">NBRC 103855</strain>
    </source>
</reference>
<evidence type="ECO:0000313" key="11">
    <source>
        <dbReference type="Proteomes" id="UP001161406"/>
    </source>
</evidence>
<dbReference type="NCBIfam" id="NF009309">
    <property type="entry name" value="PRK12666.1"/>
    <property type="match status" value="1"/>
</dbReference>
<evidence type="ECO:0000256" key="3">
    <source>
        <dbReference type="ARBA" id="ARBA00022475"/>
    </source>
</evidence>
<feature type="transmembrane region" description="Helical" evidence="8">
    <location>
        <begin position="340"/>
        <end position="358"/>
    </location>
</feature>
<evidence type="ECO:0000256" key="1">
    <source>
        <dbReference type="ARBA" id="ARBA00004651"/>
    </source>
</evidence>
<feature type="transmembrane region" description="Helical" evidence="8">
    <location>
        <begin position="487"/>
        <end position="511"/>
    </location>
</feature>
<dbReference type="EMBL" id="BSNG01000001">
    <property type="protein sequence ID" value="GLQ11156.1"/>
    <property type="molecule type" value="Genomic_DNA"/>
</dbReference>
<feature type="transmembrane region" description="Helical" evidence="8">
    <location>
        <begin position="213"/>
        <end position="232"/>
    </location>
</feature>
<evidence type="ECO:0000256" key="4">
    <source>
        <dbReference type="ARBA" id="ARBA00022692"/>
    </source>
</evidence>
<feature type="transmembrane region" description="Helical" evidence="8">
    <location>
        <begin position="393"/>
        <end position="416"/>
    </location>
</feature>
<proteinExistence type="inferred from homology"/>
<dbReference type="Pfam" id="PF00361">
    <property type="entry name" value="Proton_antipo_M"/>
    <property type="match status" value="1"/>
</dbReference>
<reference evidence="10" key="2">
    <citation type="submission" date="2023-01" db="EMBL/GenBank/DDBJ databases">
        <title>Draft genome sequence of Devosia yakushimensis strain NBRC 103855.</title>
        <authorList>
            <person name="Sun Q."/>
            <person name="Mori K."/>
        </authorList>
    </citation>
    <scope>NUCLEOTIDE SEQUENCE</scope>
    <source>
        <strain evidence="10">NBRC 103855</strain>
    </source>
</reference>
<dbReference type="InterPro" id="IPR050586">
    <property type="entry name" value="CPA3_Na-H_Antiporter_D"/>
</dbReference>
<keyword evidence="11" id="KW-1185">Reference proteome</keyword>
<feature type="transmembrane region" description="Helical" evidence="8">
    <location>
        <begin position="141"/>
        <end position="159"/>
    </location>
</feature>
<accession>A0ABQ5UKG7</accession>
<protein>
    <submittedName>
        <fullName evidence="10">Monovalent cation/H+ antiporter subunit D</fullName>
    </submittedName>
</protein>
<name>A0ABQ5UKG7_9HYPH</name>
<evidence type="ECO:0000256" key="2">
    <source>
        <dbReference type="ARBA" id="ARBA00005346"/>
    </source>
</evidence>
<feature type="transmembrane region" description="Helical" evidence="8">
    <location>
        <begin position="244"/>
        <end position="267"/>
    </location>
</feature>
<evidence type="ECO:0000256" key="8">
    <source>
        <dbReference type="SAM" id="Phobius"/>
    </source>
</evidence>
<keyword evidence="3" id="KW-1003">Cell membrane</keyword>
<comment type="caution">
    <text evidence="10">The sequence shown here is derived from an EMBL/GenBank/DDBJ whole genome shotgun (WGS) entry which is preliminary data.</text>
</comment>
<feature type="transmembrane region" description="Helical" evidence="8">
    <location>
        <begin position="77"/>
        <end position="106"/>
    </location>
</feature>
<feature type="transmembrane region" description="Helical" evidence="8">
    <location>
        <begin position="38"/>
        <end position="57"/>
    </location>
</feature>
<sequence length="544" mass="56120">MHILFDHLVILPILLPLATGAILLFLDDRLRPVKAAINFASTILLVILAALLVRHAAEAGQAGAVGNATYPLGNWPVPFGIVLVADRLSAMLVLLTAILGLCALAFSLARWHAVGPSFHSLFQFLLMGLCGAFLTGDLFNLFVFFEVLLAASYGLALHGSGSARVRAGLHYIAINLAASSLFLIGAALIYGVVGTLNMADIAARVAHVADADRGLLEAGAGILGIAFLVKAGMWPLGFWLPNTYAAASAPVAALFAIMTKVGIYAVLRLSLLVFGDEAGASAGFGHAFLLYGGMATIAYGAIGALAAQSTARLSGNLVLVSSGTLLAAIGFGNAGVVSGALFYLVSSTLAISALFLLVELVERIRIEGADILAVTMEAYGDDEEEDEEQEVGVIIPGALAVLGISFAICALVLSGLPPLSGFLAKFAMISPMLNPEGLATVNEVSPSAWWLAGLLIFSGFAALIALTRTGINTFWATIAEGPAAVRVIEILPVVVLLGLCVTMVVLAGPIMTYFEAAATALHAPAGYISDVLAAPVVVDMGATP</sequence>
<dbReference type="PANTHER" id="PTHR42703:SF1">
    <property type="entry name" value="NA(+)_H(+) ANTIPORTER SUBUNIT D1"/>
    <property type="match status" value="1"/>
</dbReference>
<evidence type="ECO:0000313" key="10">
    <source>
        <dbReference type="EMBL" id="GLQ11156.1"/>
    </source>
</evidence>
<dbReference type="PANTHER" id="PTHR42703">
    <property type="entry name" value="NADH DEHYDROGENASE"/>
    <property type="match status" value="1"/>
</dbReference>